<evidence type="ECO:0000313" key="3">
    <source>
        <dbReference type="Proteomes" id="UP000218231"/>
    </source>
</evidence>
<keyword evidence="3" id="KW-1185">Reference proteome</keyword>
<proteinExistence type="predicted"/>
<organism evidence="2 3">
    <name type="scientific">Diploscapter pachys</name>
    <dbReference type="NCBI Taxonomy" id="2018661"/>
    <lineage>
        <taxon>Eukaryota</taxon>
        <taxon>Metazoa</taxon>
        <taxon>Ecdysozoa</taxon>
        <taxon>Nematoda</taxon>
        <taxon>Chromadorea</taxon>
        <taxon>Rhabditida</taxon>
        <taxon>Rhabditina</taxon>
        <taxon>Rhabditomorpha</taxon>
        <taxon>Rhabditoidea</taxon>
        <taxon>Rhabditidae</taxon>
        <taxon>Diploscapter</taxon>
    </lineage>
</organism>
<accession>A0A2A2M4Z9</accession>
<sequence length="82" mass="8527">MINPSPVGVVRTGSRKKVSTQTTTASSGQNSTLVSTVPSNVMPRAMAAYLCPSGCTEGKRHLTVVVGSGVWGGFSSDDITRR</sequence>
<feature type="compositionally biased region" description="Polar residues" evidence="1">
    <location>
        <begin position="19"/>
        <end position="35"/>
    </location>
</feature>
<evidence type="ECO:0000313" key="2">
    <source>
        <dbReference type="EMBL" id="PAV93473.1"/>
    </source>
</evidence>
<protein>
    <submittedName>
        <fullName evidence="2">Uncharacterized protein</fullName>
    </submittedName>
</protein>
<dbReference type="AlphaFoldDB" id="A0A2A2M4Z9"/>
<reference evidence="2 3" key="1">
    <citation type="journal article" date="2017" name="Curr. Biol.">
        <title>Genome architecture and evolution of a unichromosomal asexual nematode.</title>
        <authorList>
            <person name="Fradin H."/>
            <person name="Zegar C."/>
            <person name="Gutwein M."/>
            <person name="Lucas J."/>
            <person name="Kovtun M."/>
            <person name="Corcoran D."/>
            <person name="Baugh L.R."/>
            <person name="Kiontke K."/>
            <person name="Gunsalus K."/>
            <person name="Fitch D.H."/>
            <person name="Piano F."/>
        </authorList>
    </citation>
    <scope>NUCLEOTIDE SEQUENCE [LARGE SCALE GENOMIC DNA]</scope>
    <source>
        <strain evidence="2">PF1309</strain>
    </source>
</reference>
<evidence type="ECO:0000256" key="1">
    <source>
        <dbReference type="SAM" id="MobiDB-lite"/>
    </source>
</evidence>
<feature type="region of interest" description="Disordered" evidence="1">
    <location>
        <begin position="1"/>
        <end position="35"/>
    </location>
</feature>
<gene>
    <name evidence="2" type="ORF">WR25_24904</name>
</gene>
<comment type="caution">
    <text evidence="2">The sequence shown here is derived from an EMBL/GenBank/DDBJ whole genome shotgun (WGS) entry which is preliminary data.</text>
</comment>
<dbReference type="EMBL" id="LIAE01005218">
    <property type="protein sequence ID" value="PAV93473.1"/>
    <property type="molecule type" value="Genomic_DNA"/>
</dbReference>
<dbReference type="Proteomes" id="UP000218231">
    <property type="component" value="Unassembled WGS sequence"/>
</dbReference>
<name>A0A2A2M4Z9_9BILA</name>